<dbReference type="Proteomes" id="UP001231189">
    <property type="component" value="Unassembled WGS sequence"/>
</dbReference>
<dbReference type="EMBL" id="JAUUTY010000004">
    <property type="protein sequence ID" value="KAK1652951.1"/>
    <property type="molecule type" value="Genomic_DNA"/>
</dbReference>
<comment type="caution">
    <text evidence="2">The sequence shown here is derived from an EMBL/GenBank/DDBJ whole genome shotgun (WGS) entry which is preliminary data.</text>
</comment>
<keyword evidence="3" id="KW-1185">Reference proteome</keyword>
<proteinExistence type="predicted"/>
<reference evidence="2" key="1">
    <citation type="submission" date="2023-07" db="EMBL/GenBank/DDBJ databases">
        <title>A chromosome-level genome assembly of Lolium multiflorum.</title>
        <authorList>
            <person name="Chen Y."/>
            <person name="Copetti D."/>
            <person name="Kolliker R."/>
            <person name="Studer B."/>
        </authorList>
    </citation>
    <scope>NUCLEOTIDE SEQUENCE</scope>
    <source>
        <strain evidence="2">02402/16</strain>
        <tissue evidence="2">Leaf</tissue>
    </source>
</reference>
<feature type="compositionally biased region" description="Polar residues" evidence="1">
    <location>
        <begin position="162"/>
        <end position="171"/>
    </location>
</feature>
<accession>A0AAD8WDX6</accession>
<feature type="compositionally biased region" description="Polar residues" evidence="1">
    <location>
        <begin position="201"/>
        <end position="214"/>
    </location>
</feature>
<feature type="region of interest" description="Disordered" evidence="1">
    <location>
        <begin position="1"/>
        <end position="22"/>
    </location>
</feature>
<organism evidence="2 3">
    <name type="scientific">Lolium multiflorum</name>
    <name type="common">Italian ryegrass</name>
    <name type="synonym">Lolium perenne subsp. multiflorum</name>
    <dbReference type="NCBI Taxonomy" id="4521"/>
    <lineage>
        <taxon>Eukaryota</taxon>
        <taxon>Viridiplantae</taxon>
        <taxon>Streptophyta</taxon>
        <taxon>Embryophyta</taxon>
        <taxon>Tracheophyta</taxon>
        <taxon>Spermatophyta</taxon>
        <taxon>Magnoliopsida</taxon>
        <taxon>Liliopsida</taxon>
        <taxon>Poales</taxon>
        <taxon>Poaceae</taxon>
        <taxon>BOP clade</taxon>
        <taxon>Pooideae</taxon>
        <taxon>Poodae</taxon>
        <taxon>Poeae</taxon>
        <taxon>Poeae Chloroplast Group 2 (Poeae type)</taxon>
        <taxon>Loliodinae</taxon>
        <taxon>Loliinae</taxon>
        <taxon>Lolium</taxon>
    </lineage>
</organism>
<evidence type="ECO:0000256" key="1">
    <source>
        <dbReference type="SAM" id="MobiDB-lite"/>
    </source>
</evidence>
<feature type="region of interest" description="Disordered" evidence="1">
    <location>
        <begin position="150"/>
        <end position="224"/>
    </location>
</feature>
<name>A0AAD8WDX6_LOLMU</name>
<gene>
    <name evidence="2" type="ORF">QYE76_070756</name>
</gene>
<sequence>MSSSSAHASSSARTKGCRRSARRGRVAFHASLITRASHAYIRPARREAHRAPLSLYSPMAFYDDDGAANNGFPRRSLHAWEGHLLHQAVPLPAGHEPPGGGWRLSAGGVPIPPPPRGHALDVAIEEARMTLTDEERVMACNSHVRWEPQEEGMMRTAASFPSERNQGLSNQEEPRSTLKVDGGGCSAAQHQGFRANVEPAQHNQSTLPQRNVRLSISPLAVTKD</sequence>
<protein>
    <submittedName>
        <fullName evidence="2">Uncharacterized protein</fullName>
    </submittedName>
</protein>
<evidence type="ECO:0000313" key="3">
    <source>
        <dbReference type="Proteomes" id="UP001231189"/>
    </source>
</evidence>
<evidence type="ECO:0000313" key="2">
    <source>
        <dbReference type="EMBL" id="KAK1652951.1"/>
    </source>
</evidence>
<feature type="compositionally biased region" description="Low complexity" evidence="1">
    <location>
        <begin position="1"/>
        <end position="12"/>
    </location>
</feature>
<dbReference type="AlphaFoldDB" id="A0AAD8WDX6"/>